<evidence type="ECO:0000256" key="2">
    <source>
        <dbReference type="ARBA" id="ARBA00022525"/>
    </source>
</evidence>
<evidence type="ECO:0000259" key="5">
    <source>
        <dbReference type="Pfam" id="PF00746"/>
    </source>
</evidence>
<proteinExistence type="predicted"/>
<gene>
    <name evidence="6" type="ORF">NQD44_06670</name>
    <name evidence="7" type="ORF">NQD44_08650</name>
</gene>
<dbReference type="Pfam" id="PF00746">
    <property type="entry name" value="Gram_pos_anchor"/>
    <property type="match status" value="1"/>
</dbReference>
<accession>A0AAW5LL16</accession>
<dbReference type="NCBIfam" id="TIGR03382">
    <property type="entry name" value="GC_trans_RRR"/>
    <property type="match status" value="1"/>
</dbReference>
<dbReference type="InterPro" id="IPR024038">
    <property type="entry name" value="MYXO-CTERM"/>
</dbReference>
<dbReference type="EMBL" id="JANJPK010000016">
    <property type="protein sequence ID" value="MCR1232785.1"/>
    <property type="molecule type" value="Genomic_DNA"/>
</dbReference>
<keyword evidence="3" id="KW-0732">Signal</keyword>
<keyword evidence="2" id="KW-0964">Secreted</keyword>
<organism evidence="6 8">
    <name type="scientific">Streptococcus suis</name>
    <dbReference type="NCBI Taxonomy" id="1307"/>
    <lineage>
        <taxon>Bacteria</taxon>
        <taxon>Bacillati</taxon>
        <taxon>Bacillota</taxon>
        <taxon>Bacilli</taxon>
        <taxon>Lactobacillales</taxon>
        <taxon>Streptococcaceae</taxon>
        <taxon>Streptococcus</taxon>
    </lineage>
</organism>
<evidence type="ECO:0000313" key="8">
    <source>
        <dbReference type="Proteomes" id="UP001206089"/>
    </source>
</evidence>
<evidence type="ECO:0000313" key="7">
    <source>
        <dbReference type="EMBL" id="MCR1233171.1"/>
    </source>
</evidence>
<dbReference type="NCBIfam" id="NF033846">
    <property type="entry name" value="Rumino_NPXTG"/>
    <property type="match status" value="1"/>
</dbReference>
<dbReference type="InterPro" id="IPR017756">
    <property type="entry name" value="TM_Gly-Cys-Arg_CS"/>
</dbReference>
<evidence type="ECO:0000256" key="4">
    <source>
        <dbReference type="ARBA" id="ARBA00023088"/>
    </source>
</evidence>
<dbReference type="AlphaFoldDB" id="A0AAW5LL16"/>
<dbReference type="NCBIfam" id="TIGR03901">
    <property type="entry name" value="MYXO-CTERM"/>
    <property type="match status" value="1"/>
</dbReference>
<reference evidence="6" key="1">
    <citation type="submission" date="2022-07" db="EMBL/GenBank/DDBJ databases">
        <authorList>
            <person name="Peng Z."/>
        </authorList>
    </citation>
    <scope>NUCLEOTIDE SEQUENCE</scope>
    <source>
        <strain evidence="6">2022WUSS069</strain>
    </source>
</reference>
<dbReference type="RefSeq" id="WP_257384519.1">
    <property type="nucleotide sequence ID" value="NZ_FIGQ01000020.1"/>
</dbReference>
<name>A0AAW5LL16_STRSU</name>
<comment type="caution">
    <text evidence="6">The sequence shown here is derived from an EMBL/GenBank/DDBJ whole genome shotgun (WGS) entry which is preliminary data.</text>
</comment>
<dbReference type="NCBIfam" id="TIGR01167">
    <property type="entry name" value="LPXTG_anchor"/>
    <property type="match status" value="1"/>
</dbReference>
<dbReference type="InterPro" id="IPR019931">
    <property type="entry name" value="LPXTG_anchor"/>
</dbReference>
<dbReference type="EMBL" id="JANJPK010000024">
    <property type="protein sequence ID" value="MCR1233171.1"/>
    <property type="molecule type" value="Genomic_DNA"/>
</dbReference>
<dbReference type="Proteomes" id="UP001206089">
    <property type="component" value="Unassembled WGS sequence"/>
</dbReference>
<keyword evidence="4" id="KW-0572">Peptidoglycan-anchor</keyword>
<evidence type="ECO:0000256" key="1">
    <source>
        <dbReference type="ARBA" id="ARBA00022512"/>
    </source>
</evidence>
<evidence type="ECO:0000313" key="6">
    <source>
        <dbReference type="EMBL" id="MCR1232785.1"/>
    </source>
</evidence>
<protein>
    <submittedName>
        <fullName evidence="6">LPXTG cell wall anchor domain-containing protein</fullName>
    </submittedName>
</protein>
<feature type="domain" description="Gram-positive cocci surface proteins LPxTG" evidence="5">
    <location>
        <begin position="2"/>
        <end position="30"/>
    </location>
</feature>
<keyword evidence="1" id="KW-0134">Cell wall</keyword>
<evidence type="ECO:0000256" key="3">
    <source>
        <dbReference type="ARBA" id="ARBA00022729"/>
    </source>
</evidence>
<sequence>MPETGESTSALALVGLALLGTVAVASRRRKAK</sequence>